<gene>
    <name evidence="1" type="ORF">L1987_25476</name>
</gene>
<reference evidence="1 2" key="2">
    <citation type="journal article" date="2022" name="Mol. Ecol. Resour.">
        <title>The genomes of chicory, endive, great burdock and yacon provide insights into Asteraceae paleo-polyploidization history and plant inulin production.</title>
        <authorList>
            <person name="Fan W."/>
            <person name="Wang S."/>
            <person name="Wang H."/>
            <person name="Wang A."/>
            <person name="Jiang F."/>
            <person name="Liu H."/>
            <person name="Zhao H."/>
            <person name="Xu D."/>
            <person name="Zhang Y."/>
        </authorList>
    </citation>
    <scope>NUCLEOTIDE SEQUENCE [LARGE SCALE GENOMIC DNA]</scope>
    <source>
        <strain evidence="2">cv. Yunnan</strain>
        <tissue evidence="1">Leaves</tissue>
    </source>
</reference>
<protein>
    <submittedName>
        <fullName evidence="1">Uncharacterized protein</fullName>
    </submittedName>
</protein>
<evidence type="ECO:0000313" key="1">
    <source>
        <dbReference type="EMBL" id="KAI3809500.1"/>
    </source>
</evidence>
<dbReference type="EMBL" id="CM042025">
    <property type="protein sequence ID" value="KAI3809500.1"/>
    <property type="molecule type" value="Genomic_DNA"/>
</dbReference>
<evidence type="ECO:0000313" key="2">
    <source>
        <dbReference type="Proteomes" id="UP001056120"/>
    </source>
</evidence>
<organism evidence="1 2">
    <name type="scientific">Smallanthus sonchifolius</name>
    <dbReference type="NCBI Taxonomy" id="185202"/>
    <lineage>
        <taxon>Eukaryota</taxon>
        <taxon>Viridiplantae</taxon>
        <taxon>Streptophyta</taxon>
        <taxon>Embryophyta</taxon>
        <taxon>Tracheophyta</taxon>
        <taxon>Spermatophyta</taxon>
        <taxon>Magnoliopsida</taxon>
        <taxon>eudicotyledons</taxon>
        <taxon>Gunneridae</taxon>
        <taxon>Pentapetalae</taxon>
        <taxon>asterids</taxon>
        <taxon>campanulids</taxon>
        <taxon>Asterales</taxon>
        <taxon>Asteraceae</taxon>
        <taxon>Asteroideae</taxon>
        <taxon>Heliantheae alliance</taxon>
        <taxon>Millerieae</taxon>
        <taxon>Smallanthus</taxon>
    </lineage>
</organism>
<comment type="caution">
    <text evidence="1">The sequence shown here is derived from an EMBL/GenBank/DDBJ whole genome shotgun (WGS) entry which is preliminary data.</text>
</comment>
<sequence length="105" mass="12203">MRLSLEGQPKTYPVKKFVLEQGTMDKARLDKLKSLLLENLYEEGDGQSGNLYKWDDLKTILHATDGELDSGLRLLSATEIDGYWRIVHYTYMDRMLNWAASFHFT</sequence>
<keyword evidence="2" id="KW-1185">Reference proteome</keyword>
<dbReference type="Proteomes" id="UP001056120">
    <property type="component" value="Linkage Group LG08"/>
</dbReference>
<proteinExistence type="predicted"/>
<accession>A0ACB9IPS4</accession>
<name>A0ACB9IPS4_9ASTR</name>
<reference evidence="2" key="1">
    <citation type="journal article" date="2022" name="Mol. Ecol. Resour.">
        <title>The genomes of chicory, endive, great burdock and yacon provide insights into Asteraceae palaeo-polyploidization history and plant inulin production.</title>
        <authorList>
            <person name="Fan W."/>
            <person name="Wang S."/>
            <person name="Wang H."/>
            <person name="Wang A."/>
            <person name="Jiang F."/>
            <person name="Liu H."/>
            <person name="Zhao H."/>
            <person name="Xu D."/>
            <person name="Zhang Y."/>
        </authorList>
    </citation>
    <scope>NUCLEOTIDE SEQUENCE [LARGE SCALE GENOMIC DNA]</scope>
    <source>
        <strain evidence="2">cv. Yunnan</strain>
    </source>
</reference>